<gene>
    <name evidence="2" type="ORF">HPB51_011222</name>
</gene>
<name>A0A9J6F172_RHIMP</name>
<reference evidence="2" key="2">
    <citation type="submission" date="2021-09" db="EMBL/GenBank/DDBJ databases">
        <authorList>
            <person name="Jia N."/>
            <person name="Wang J."/>
            <person name="Shi W."/>
            <person name="Du L."/>
            <person name="Sun Y."/>
            <person name="Zhan W."/>
            <person name="Jiang J."/>
            <person name="Wang Q."/>
            <person name="Zhang B."/>
            <person name="Ji P."/>
            <person name="Sakyi L.B."/>
            <person name="Cui X."/>
            <person name="Yuan T."/>
            <person name="Jiang B."/>
            <person name="Yang W."/>
            <person name="Lam T.T.-Y."/>
            <person name="Chang Q."/>
            <person name="Ding S."/>
            <person name="Wang X."/>
            <person name="Zhu J."/>
            <person name="Ruan X."/>
            <person name="Zhao L."/>
            <person name="Wei J."/>
            <person name="Que T."/>
            <person name="Du C."/>
            <person name="Cheng J."/>
            <person name="Dai P."/>
            <person name="Han X."/>
            <person name="Huang E."/>
            <person name="Gao Y."/>
            <person name="Liu J."/>
            <person name="Shao H."/>
            <person name="Ye R."/>
            <person name="Li L."/>
            <person name="Wei W."/>
            <person name="Wang X."/>
            <person name="Wang C."/>
            <person name="Huo Q."/>
            <person name="Li W."/>
            <person name="Guo W."/>
            <person name="Chen H."/>
            <person name="Chen S."/>
            <person name="Zhou L."/>
            <person name="Zhou L."/>
            <person name="Ni X."/>
            <person name="Tian J."/>
            <person name="Zhou Y."/>
            <person name="Sheng Y."/>
            <person name="Liu T."/>
            <person name="Pan Y."/>
            <person name="Xia L."/>
            <person name="Li J."/>
            <person name="Zhao F."/>
            <person name="Cao W."/>
        </authorList>
    </citation>
    <scope>NUCLEOTIDE SEQUENCE</scope>
    <source>
        <strain evidence="2">Rmic-2018</strain>
        <tissue evidence="2">Larvae</tissue>
    </source>
</reference>
<dbReference type="AlphaFoldDB" id="A0A9J6F172"/>
<dbReference type="VEuPathDB" id="VectorBase:LOC119163712"/>
<accession>A0A9J6F172</accession>
<dbReference type="Proteomes" id="UP000821866">
    <property type="component" value="Chromosome 1"/>
</dbReference>
<comment type="caution">
    <text evidence="2">The sequence shown here is derived from an EMBL/GenBank/DDBJ whole genome shotgun (WGS) entry which is preliminary data.</text>
</comment>
<protein>
    <submittedName>
        <fullName evidence="2">Uncharacterized protein</fullName>
    </submittedName>
</protein>
<dbReference type="SUPFAM" id="SSF52047">
    <property type="entry name" value="RNI-like"/>
    <property type="match status" value="2"/>
</dbReference>
<organism evidence="2 3">
    <name type="scientific">Rhipicephalus microplus</name>
    <name type="common">Cattle tick</name>
    <name type="synonym">Boophilus microplus</name>
    <dbReference type="NCBI Taxonomy" id="6941"/>
    <lineage>
        <taxon>Eukaryota</taxon>
        <taxon>Metazoa</taxon>
        <taxon>Ecdysozoa</taxon>
        <taxon>Arthropoda</taxon>
        <taxon>Chelicerata</taxon>
        <taxon>Arachnida</taxon>
        <taxon>Acari</taxon>
        <taxon>Parasitiformes</taxon>
        <taxon>Ixodida</taxon>
        <taxon>Ixodoidea</taxon>
        <taxon>Ixodidae</taxon>
        <taxon>Rhipicephalinae</taxon>
        <taxon>Rhipicephalus</taxon>
        <taxon>Boophilus</taxon>
    </lineage>
</organism>
<dbReference type="EMBL" id="JABSTU010000001">
    <property type="protein sequence ID" value="KAH8040526.1"/>
    <property type="molecule type" value="Genomic_DNA"/>
</dbReference>
<sequence>MDSDGHEELLPEKGAHMDDRVQYICKFLARKGVDFDRPCTFPVDGDCWLAGSLGPFNKILSTLGLEVVELQSATLCLRFNDLRPKGNTRVDALRSGAYLFTWLPKQHACVHSICLREQISAFKIPLLELKRALRSSVHLRHLCLGGLFEMTPDSERDLCDGMAALQMLETFELLRVDIASRNLARVIATLLRKSRRHLVTVRFSRNKLSQRNAAVILRELPQCQRLSELSFDLNRLNKSNIEIMAVIVRSLRNLKKLSLDLSIYSNAPFGVLAKALESNASLEELSLQCFHSQVALLFEALHTNTTLKLLDLKYCEMNFNEVMCFATALSLNQSLRTVMLQECNLEKEGIAILANAIAINTTLEKLDLSGDWWSPQTVMVFCQSLKNTRTPRSVVLHPLYGTDEERIVLSHEMSQHNCHDRIVLRWEDEDLAPLTTALKADALSLQELDLDLVKLSDTLLCSLFDALASNTMVRTLKLKPGHYDCHLGYALRNALMYNRSIKVLRLESGIVSPSSLFIFDVCKALLVNATVFQLSLLLELIDLRTSKLFAEVLGRNRTLTWLTLDSNLLKAKRGEIISRGLVQNKTVTSLDSYRLYRNRASLRIREVIARNLGFLHLAVKFVMRTNLTKRAAQAFEAVRSAPSLVSQLSQVTGKTEQEALTAIAAANRYIRSHYLYVTGVVQFSVKCHPSRQTQVDALSEYCWQAIAQFLTVSDVRDE</sequence>
<reference evidence="2" key="1">
    <citation type="journal article" date="2020" name="Cell">
        <title>Large-Scale Comparative Analyses of Tick Genomes Elucidate Their Genetic Diversity and Vector Capacities.</title>
        <authorList>
            <consortium name="Tick Genome and Microbiome Consortium (TIGMIC)"/>
            <person name="Jia N."/>
            <person name="Wang J."/>
            <person name="Shi W."/>
            <person name="Du L."/>
            <person name="Sun Y."/>
            <person name="Zhan W."/>
            <person name="Jiang J.F."/>
            <person name="Wang Q."/>
            <person name="Zhang B."/>
            <person name="Ji P."/>
            <person name="Bell-Sakyi L."/>
            <person name="Cui X.M."/>
            <person name="Yuan T.T."/>
            <person name="Jiang B.G."/>
            <person name="Yang W.F."/>
            <person name="Lam T.T."/>
            <person name="Chang Q.C."/>
            <person name="Ding S.J."/>
            <person name="Wang X.J."/>
            <person name="Zhu J.G."/>
            <person name="Ruan X.D."/>
            <person name="Zhao L."/>
            <person name="Wei J.T."/>
            <person name="Ye R.Z."/>
            <person name="Que T.C."/>
            <person name="Du C.H."/>
            <person name="Zhou Y.H."/>
            <person name="Cheng J.X."/>
            <person name="Dai P.F."/>
            <person name="Guo W.B."/>
            <person name="Han X.H."/>
            <person name="Huang E.J."/>
            <person name="Li L.F."/>
            <person name="Wei W."/>
            <person name="Gao Y.C."/>
            <person name="Liu J.Z."/>
            <person name="Shao H.Z."/>
            <person name="Wang X."/>
            <person name="Wang C.C."/>
            <person name="Yang T.C."/>
            <person name="Huo Q.B."/>
            <person name="Li W."/>
            <person name="Chen H.Y."/>
            <person name="Chen S.E."/>
            <person name="Zhou L.G."/>
            <person name="Ni X.B."/>
            <person name="Tian J.H."/>
            <person name="Sheng Y."/>
            <person name="Liu T."/>
            <person name="Pan Y.S."/>
            <person name="Xia L.Y."/>
            <person name="Li J."/>
            <person name="Zhao F."/>
            <person name="Cao W.C."/>
        </authorList>
    </citation>
    <scope>NUCLEOTIDE SEQUENCE</scope>
    <source>
        <strain evidence="2">Rmic-2018</strain>
    </source>
</reference>
<proteinExistence type="predicted"/>
<dbReference type="Gene3D" id="3.80.10.10">
    <property type="entry name" value="Ribonuclease Inhibitor"/>
    <property type="match status" value="4"/>
</dbReference>
<dbReference type="PANTHER" id="PTHR24111:SF0">
    <property type="entry name" value="LEUCINE-RICH REPEAT-CONTAINING PROTEIN"/>
    <property type="match status" value="1"/>
</dbReference>
<evidence type="ECO:0000313" key="2">
    <source>
        <dbReference type="EMBL" id="KAH8040526.1"/>
    </source>
</evidence>
<dbReference type="InterPro" id="IPR032675">
    <property type="entry name" value="LRR_dom_sf"/>
</dbReference>
<keyword evidence="1" id="KW-0677">Repeat</keyword>
<keyword evidence="3" id="KW-1185">Reference proteome</keyword>
<dbReference type="PANTHER" id="PTHR24111">
    <property type="entry name" value="LEUCINE-RICH REPEAT-CONTAINING PROTEIN 34"/>
    <property type="match status" value="1"/>
</dbReference>
<evidence type="ECO:0000313" key="3">
    <source>
        <dbReference type="Proteomes" id="UP000821866"/>
    </source>
</evidence>
<dbReference type="InterPro" id="IPR052201">
    <property type="entry name" value="LRR-containing_regulator"/>
</dbReference>
<evidence type="ECO:0000256" key="1">
    <source>
        <dbReference type="ARBA" id="ARBA00022737"/>
    </source>
</evidence>